<dbReference type="AlphaFoldDB" id="Q0UXW5"/>
<reference evidence="3" key="1">
    <citation type="journal article" date="2007" name="Plant Cell">
        <title>Dothideomycete-plant interactions illuminated by genome sequencing and EST analysis of the wheat pathogen Stagonospora nodorum.</title>
        <authorList>
            <person name="Hane J.K."/>
            <person name="Lowe R.G."/>
            <person name="Solomon P.S."/>
            <person name="Tan K.C."/>
            <person name="Schoch C.L."/>
            <person name="Spatafora J.W."/>
            <person name="Crous P.W."/>
            <person name="Kodira C."/>
            <person name="Birren B.W."/>
            <person name="Galagan J.E."/>
            <person name="Torriani S.F."/>
            <person name="McDonald B.A."/>
            <person name="Oliver R.P."/>
        </authorList>
    </citation>
    <scope>NUCLEOTIDE SEQUENCE [LARGE SCALE GENOMIC DNA]</scope>
    <source>
        <strain evidence="3">SN15 / ATCC MYA-4574 / FGSC 10173</strain>
    </source>
</reference>
<dbReference type="KEGG" id="pno:SNOG_03399"/>
<gene>
    <name evidence="2" type="ORF">SNOG_03399</name>
</gene>
<sequence length="48" mass="5278">MFNVSPQQLGKCKFPDHDSKTNKSDAGVKKGSRGSHQHLPTHLTFTLA</sequence>
<dbReference type="RefSeq" id="XP_001793967.1">
    <property type="nucleotide sequence ID" value="XM_001793915.1"/>
</dbReference>
<dbReference type="InParanoid" id="Q0UXW5"/>
<protein>
    <submittedName>
        <fullName evidence="2">Uncharacterized protein</fullName>
    </submittedName>
</protein>
<dbReference type="Proteomes" id="UP000001055">
    <property type="component" value="Unassembled WGS sequence"/>
</dbReference>
<dbReference type="GeneID" id="5970830"/>
<evidence type="ECO:0000313" key="3">
    <source>
        <dbReference type="Proteomes" id="UP000001055"/>
    </source>
</evidence>
<evidence type="ECO:0000313" key="2">
    <source>
        <dbReference type="EMBL" id="EAT88604.1"/>
    </source>
</evidence>
<accession>Q0UXW5</accession>
<organism evidence="2 3">
    <name type="scientific">Phaeosphaeria nodorum (strain SN15 / ATCC MYA-4574 / FGSC 10173)</name>
    <name type="common">Glume blotch fungus</name>
    <name type="synonym">Parastagonospora nodorum</name>
    <dbReference type="NCBI Taxonomy" id="321614"/>
    <lineage>
        <taxon>Eukaryota</taxon>
        <taxon>Fungi</taxon>
        <taxon>Dikarya</taxon>
        <taxon>Ascomycota</taxon>
        <taxon>Pezizomycotina</taxon>
        <taxon>Dothideomycetes</taxon>
        <taxon>Pleosporomycetidae</taxon>
        <taxon>Pleosporales</taxon>
        <taxon>Pleosporineae</taxon>
        <taxon>Phaeosphaeriaceae</taxon>
        <taxon>Parastagonospora</taxon>
    </lineage>
</organism>
<proteinExistence type="predicted"/>
<feature type="region of interest" description="Disordered" evidence="1">
    <location>
        <begin position="1"/>
        <end position="48"/>
    </location>
</feature>
<evidence type="ECO:0000256" key="1">
    <source>
        <dbReference type="SAM" id="MobiDB-lite"/>
    </source>
</evidence>
<name>Q0UXW5_PHANO</name>
<feature type="compositionally biased region" description="Basic and acidic residues" evidence="1">
    <location>
        <begin position="13"/>
        <end position="28"/>
    </location>
</feature>
<dbReference type="EMBL" id="CH445329">
    <property type="protein sequence ID" value="EAT88604.1"/>
    <property type="molecule type" value="Genomic_DNA"/>
</dbReference>